<dbReference type="Proteomes" id="UP000308600">
    <property type="component" value="Unassembled WGS sequence"/>
</dbReference>
<keyword evidence="2" id="KW-1185">Reference proteome</keyword>
<evidence type="ECO:0000313" key="2">
    <source>
        <dbReference type="Proteomes" id="UP000308600"/>
    </source>
</evidence>
<reference evidence="1 2" key="1">
    <citation type="journal article" date="2019" name="Nat. Ecol. Evol.">
        <title>Megaphylogeny resolves global patterns of mushroom evolution.</title>
        <authorList>
            <person name="Varga T."/>
            <person name="Krizsan K."/>
            <person name="Foldi C."/>
            <person name="Dima B."/>
            <person name="Sanchez-Garcia M."/>
            <person name="Sanchez-Ramirez S."/>
            <person name="Szollosi G.J."/>
            <person name="Szarkandi J.G."/>
            <person name="Papp V."/>
            <person name="Albert L."/>
            <person name="Andreopoulos W."/>
            <person name="Angelini C."/>
            <person name="Antonin V."/>
            <person name="Barry K.W."/>
            <person name="Bougher N.L."/>
            <person name="Buchanan P."/>
            <person name="Buyck B."/>
            <person name="Bense V."/>
            <person name="Catcheside P."/>
            <person name="Chovatia M."/>
            <person name="Cooper J."/>
            <person name="Damon W."/>
            <person name="Desjardin D."/>
            <person name="Finy P."/>
            <person name="Geml J."/>
            <person name="Haridas S."/>
            <person name="Hughes K."/>
            <person name="Justo A."/>
            <person name="Karasinski D."/>
            <person name="Kautmanova I."/>
            <person name="Kiss B."/>
            <person name="Kocsube S."/>
            <person name="Kotiranta H."/>
            <person name="LaButti K.M."/>
            <person name="Lechner B.E."/>
            <person name="Liimatainen K."/>
            <person name="Lipzen A."/>
            <person name="Lukacs Z."/>
            <person name="Mihaltcheva S."/>
            <person name="Morgado L.N."/>
            <person name="Niskanen T."/>
            <person name="Noordeloos M.E."/>
            <person name="Ohm R.A."/>
            <person name="Ortiz-Santana B."/>
            <person name="Ovrebo C."/>
            <person name="Racz N."/>
            <person name="Riley R."/>
            <person name="Savchenko A."/>
            <person name="Shiryaev A."/>
            <person name="Soop K."/>
            <person name="Spirin V."/>
            <person name="Szebenyi C."/>
            <person name="Tomsovsky M."/>
            <person name="Tulloss R.E."/>
            <person name="Uehling J."/>
            <person name="Grigoriev I.V."/>
            <person name="Vagvolgyi C."/>
            <person name="Papp T."/>
            <person name="Martin F.M."/>
            <person name="Miettinen O."/>
            <person name="Hibbett D.S."/>
            <person name="Nagy L.G."/>
        </authorList>
    </citation>
    <scope>NUCLEOTIDE SEQUENCE [LARGE SCALE GENOMIC DNA]</scope>
    <source>
        <strain evidence="1 2">NL-1719</strain>
    </source>
</reference>
<dbReference type="EMBL" id="ML208259">
    <property type="protein sequence ID" value="TFK77348.1"/>
    <property type="molecule type" value="Genomic_DNA"/>
</dbReference>
<sequence>MDTDIRQQLIALNDDFLEASVGDFLGFNERFQKLTATISRAMDQHLLSEETLTLAHAVAQSIAILAELFINLREEEDSALQHLKADTLKHAQRASPPPTLDIHHIPAAYEWLLSNLHNPYPSRTMRAAIARGAQCPRETIDKWFGDIRKRTGWARLCKERFSNKKSEIIDAATRFFIAPDRRRPLDPDCEVDFEVFAASVRESYRSQASSRPPSSLIADAPSMSYPSPSSSPESAIFALDETELSGPAYCEALQLVPSPGLSRTLPLVLPSPTNSLHDPFIVQQHSTVQAAGPLSRKRKRRLSEGNLSEEVLPRRNIRPRLQTVSDSFVQSAFDPRPLEYWFQHELGTSQSVSEPSNALQVELFDFSDLDFGQLSSTSYLSSPTVSPLPLTPPDIFGVSHLPTPPRDQPLCDDPHDFSFPFTSDSIIAQSSSLNPLDLFFDNLLALPPPPCPATSHLGIWSTDDFSLPMLANT</sequence>
<proteinExistence type="predicted"/>
<organism evidence="1 2">
    <name type="scientific">Pluteus cervinus</name>
    <dbReference type="NCBI Taxonomy" id="181527"/>
    <lineage>
        <taxon>Eukaryota</taxon>
        <taxon>Fungi</taxon>
        <taxon>Dikarya</taxon>
        <taxon>Basidiomycota</taxon>
        <taxon>Agaricomycotina</taxon>
        <taxon>Agaricomycetes</taxon>
        <taxon>Agaricomycetidae</taxon>
        <taxon>Agaricales</taxon>
        <taxon>Pluteineae</taxon>
        <taxon>Pluteaceae</taxon>
        <taxon>Pluteus</taxon>
    </lineage>
</organism>
<gene>
    <name evidence="1" type="ORF">BDN72DRAFT_852471</name>
</gene>
<name>A0ACD3BGV0_9AGAR</name>
<evidence type="ECO:0000313" key="1">
    <source>
        <dbReference type="EMBL" id="TFK77348.1"/>
    </source>
</evidence>
<accession>A0ACD3BGV0</accession>
<protein>
    <submittedName>
        <fullName evidence="1">Uncharacterized protein</fullName>
    </submittedName>
</protein>